<dbReference type="Proteomes" id="UP000181976">
    <property type="component" value="Unassembled WGS sequence"/>
</dbReference>
<feature type="domain" description="DUF8037" evidence="3">
    <location>
        <begin position="472"/>
        <end position="560"/>
    </location>
</feature>
<feature type="domain" description="DUF5111" evidence="2">
    <location>
        <begin position="158"/>
        <end position="254"/>
    </location>
</feature>
<evidence type="ECO:0000313" key="4">
    <source>
        <dbReference type="EMBL" id="SFE68422.1"/>
    </source>
</evidence>
<dbReference type="OrthoDB" id="975117at2"/>
<evidence type="ECO:0000259" key="3">
    <source>
        <dbReference type="Pfam" id="PF26123"/>
    </source>
</evidence>
<dbReference type="eggNOG" id="ENOG502ZBGK">
    <property type="taxonomic scope" value="Bacteria"/>
</dbReference>
<dbReference type="PROSITE" id="PS51257">
    <property type="entry name" value="PROKAR_LIPOPROTEIN"/>
    <property type="match status" value="1"/>
</dbReference>
<evidence type="ECO:0008006" key="6">
    <source>
        <dbReference type="Google" id="ProtNLM"/>
    </source>
</evidence>
<reference evidence="4 5" key="1">
    <citation type="submission" date="2016-10" db="EMBL/GenBank/DDBJ databases">
        <authorList>
            <person name="de Groot N.N."/>
        </authorList>
    </citation>
    <scope>NUCLEOTIDE SEQUENCE [LARGE SCALE GENOMIC DNA]</scope>
    <source>
        <strain evidence="4 5">DSM 19012</strain>
    </source>
</reference>
<dbReference type="STRING" id="385682.SAMN05444380_11640"/>
<feature type="domain" description="DUF8037" evidence="3">
    <location>
        <begin position="373"/>
        <end position="467"/>
    </location>
</feature>
<dbReference type="RefSeq" id="WP_010527600.1">
    <property type="nucleotide sequence ID" value="NZ_AFSL01000055.1"/>
</dbReference>
<proteinExistence type="predicted"/>
<evidence type="ECO:0000313" key="5">
    <source>
        <dbReference type="Proteomes" id="UP000181976"/>
    </source>
</evidence>
<dbReference type="EMBL" id="FONA01000016">
    <property type="protein sequence ID" value="SFE68422.1"/>
    <property type="molecule type" value="Genomic_DNA"/>
</dbReference>
<organism evidence="4 5">
    <name type="scientific">Thermophagus xiamenensis</name>
    <dbReference type="NCBI Taxonomy" id="385682"/>
    <lineage>
        <taxon>Bacteria</taxon>
        <taxon>Pseudomonadati</taxon>
        <taxon>Bacteroidota</taxon>
        <taxon>Bacteroidia</taxon>
        <taxon>Marinilabiliales</taxon>
        <taxon>Marinilabiliaceae</taxon>
        <taxon>Thermophagus</taxon>
    </lineage>
</organism>
<feature type="domain" description="SusE outer membrane protein" evidence="1">
    <location>
        <begin position="22"/>
        <end position="133"/>
    </location>
</feature>
<dbReference type="InterPro" id="IPR033404">
    <property type="entry name" value="DUF5111"/>
</dbReference>
<evidence type="ECO:0000259" key="1">
    <source>
        <dbReference type="Pfam" id="PF14292"/>
    </source>
</evidence>
<dbReference type="InterPro" id="IPR058350">
    <property type="entry name" value="DUF8037"/>
</dbReference>
<dbReference type="Pfam" id="PF17138">
    <property type="entry name" value="DUF5111"/>
    <property type="match status" value="1"/>
</dbReference>
<keyword evidence="5" id="KW-1185">Reference proteome</keyword>
<dbReference type="Gene3D" id="2.60.40.3620">
    <property type="match status" value="1"/>
</dbReference>
<dbReference type="InParanoid" id="A0A1I2CJU4"/>
<dbReference type="Pfam" id="PF26123">
    <property type="entry name" value="DUF8037"/>
    <property type="match status" value="2"/>
</dbReference>
<name>A0A1I2CJU4_9BACT</name>
<accession>A0A1I2CJU4</accession>
<dbReference type="InterPro" id="IPR025970">
    <property type="entry name" value="SusE"/>
</dbReference>
<sequence length="562" mass="61762">MKSIKQYMIIFMAVLALSSCEKDGDMIILKGHEASELTASETSVVLSKDNDDEPVLSLSWSGSTLSVTDESMGVPSGVPVFRLQASASEDFQSIVELEPDFSYYTFSGAKLNTWAKDAGLEPDVASPLYFRVQSQLGENIAPIFSNVVSVNVTPYVIDMSQLFLISTDKSDTLGILYSQDWNGEYSGFVQATSWMNFYFLEGDDTLWGNDSDPGTAFELSNDEATMWNCWFPGNGGAYFVTMSTNEFTWSATWLPEIVATGDLEENDTLSYYKSFDQWAGLIDPSTENAQITLYCDGLFYNVSTGTNDVDAIATTLYFADAGSGLLAIAESPGTFTIPTAETHTLILDFSDPTQWTFSLTEGNHLPQEEEEIPYLYLPGSKDGETGGGWTFDNYIPQVNDTLYAGVVYVNSQWGFQMFTAADWGADYYTMGETEGSLVKNGDGNIPAPEPGFFLITADLKNLTYSLIPLGDEIYLSGLNDVWDFNTSIPKTGDGVYSGSIVVTTPSTYGFRIYPEVDNWNDYFGGADGSLYFLGSSLTDDSQVGTYTLTIDLINMTYQMTLN</sequence>
<evidence type="ECO:0000259" key="2">
    <source>
        <dbReference type="Pfam" id="PF17138"/>
    </source>
</evidence>
<protein>
    <recommendedName>
        <fullName evidence="6">SusE outer membrane protein</fullName>
    </recommendedName>
</protein>
<dbReference type="Pfam" id="PF14292">
    <property type="entry name" value="SusE"/>
    <property type="match status" value="1"/>
</dbReference>
<gene>
    <name evidence="4" type="ORF">SAMN05444380_11640</name>
</gene>
<dbReference type="AlphaFoldDB" id="A0A1I2CJU4"/>